<keyword evidence="5" id="KW-0378">Hydrolase</keyword>
<dbReference type="InterPro" id="IPR018497">
    <property type="entry name" value="Peptidase_M13_C"/>
</dbReference>
<evidence type="ECO:0000259" key="10">
    <source>
        <dbReference type="Pfam" id="PF05649"/>
    </source>
</evidence>
<dbReference type="SUPFAM" id="SSF55486">
    <property type="entry name" value="Metalloproteases ('zincins'), catalytic domain"/>
    <property type="match status" value="1"/>
</dbReference>
<feature type="transmembrane region" description="Helical" evidence="8">
    <location>
        <begin position="55"/>
        <end position="79"/>
    </location>
</feature>
<dbReference type="Pfam" id="PF05649">
    <property type="entry name" value="Peptidase_M13_N"/>
    <property type="match status" value="1"/>
</dbReference>
<feature type="domain" description="Peptidase M13 C-terminal" evidence="9">
    <location>
        <begin position="582"/>
        <end position="786"/>
    </location>
</feature>
<comment type="cofactor">
    <cofactor evidence="1">
        <name>Zn(2+)</name>
        <dbReference type="ChEBI" id="CHEBI:29105"/>
    </cofactor>
</comment>
<dbReference type="PANTHER" id="PTHR11733">
    <property type="entry name" value="ZINC METALLOPROTEASE FAMILY M13 NEPRILYSIN-RELATED"/>
    <property type="match status" value="1"/>
</dbReference>
<dbReference type="OrthoDB" id="6475849at2759"/>
<dbReference type="InterPro" id="IPR024079">
    <property type="entry name" value="MetalloPept_cat_dom_sf"/>
</dbReference>
<evidence type="ECO:0000256" key="6">
    <source>
        <dbReference type="ARBA" id="ARBA00022833"/>
    </source>
</evidence>
<organism evidence="11">
    <name type="scientific">Darwinula stevensoni</name>
    <dbReference type="NCBI Taxonomy" id="69355"/>
    <lineage>
        <taxon>Eukaryota</taxon>
        <taxon>Metazoa</taxon>
        <taxon>Ecdysozoa</taxon>
        <taxon>Arthropoda</taxon>
        <taxon>Crustacea</taxon>
        <taxon>Oligostraca</taxon>
        <taxon>Ostracoda</taxon>
        <taxon>Podocopa</taxon>
        <taxon>Podocopida</taxon>
        <taxon>Darwinulocopina</taxon>
        <taxon>Darwinuloidea</taxon>
        <taxon>Darwinulidae</taxon>
        <taxon>Darwinula</taxon>
    </lineage>
</organism>
<keyword evidence="8" id="KW-0812">Transmembrane</keyword>
<evidence type="ECO:0000256" key="3">
    <source>
        <dbReference type="ARBA" id="ARBA00022670"/>
    </source>
</evidence>
<sequence length="788" mass="89553">MNESPQYKQADFEEETSSVGSVTLGINDGITFQPQHFRFYTGCPRLRMRTALERILCSCCIASAFLIFVLTILLMIHYFSTPEIHKEAEACLTPSCIQTSASILAAMDLTIDPCEDFYHYACGGWVRKNPLPAGKSMWNIIEKLSQENQLVLRNALDDLLKQENNLKGSSAEMLALRYFISCVDKDGKLEDLGATPLVEFIEELGGWNISSKNFQASTWNFQKAVQKIHNKFNLGGLFRWKIGDDDRNATQYIIQIDQGGLSLPSRDYYLNKSIEVDDVLSALLEYMTRTGLLLQGPMQEEPLEALRLSLKDQMRAVIEFEILLANITTPSDQRRDEEKLYHKMPLRSLQGLAPFLDWKAYMNEAFGLVNKSITEDESVLVYAPEYLSGLSKLVEVRLTTEKGKIQLGNYVMWHAVNGMVSTLSRSFRDALRDLKKALVGGEGETIRWRDCIDDTTNTFGYSMGGLFVKTHFNGSAKAQAQQMISEIKAAFQENLVNLPWMDDETLHAAIIKANAITDMIGYPEFIMNTEELNKKYDGLNIRSDAYFENNILMNQQALRENLDNLGKPVNRTKWEMSPPTVNAYYTPTRNQMVFPAGIMQPPFYSPDFPQALNYGGLGIVMGHELTHAFDDQGREYDKDGNLNAWWNNATIKRFTKQTQCFVHQYAKFKINEENLNGVQTLGENLADNGGLKAAYKAYDAWLFHQSNFEDQHLPGLNFTFRQLFFISFAQVWCSVGTKEAFHLQVVNDDHSPGEFRVIGALSNNDDFSREFNCPRGSRMNPSEKCVVW</sequence>
<protein>
    <recommendedName>
        <fullName evidence="13">Endothelin-converting enzyme 1</fullName>
    </recommendedName>
</protein>
<name>A0A7R9A607_9CRUS</name>
<dbReference type="GO" id="GO:0004222">
    <property type="term" value="F:metalloendopeptidase activity"/>
    <property type="evidence" value="ECO:0007669"/>
    <property type="project" value="InterPro"/>
</dbReference>
<keyword evidence="3" id="KW-0645">Protease</keyword>
<evidence type="ECO:0000313" key="11">
    <source>
        <dbReference type="EMBL" id="CAD7244741.1"/>
    </source>
</evidence>
<dbReference type="EMBL" id="LR900217">
    <property type="protein sequence ID" value="CAD7244741.1"/>
    <property type="molecule type" value="Genomic_DNA"/>
</dbReference>
<dbReference type="PROSITE" id="PS51885">
    <property type="entry name" value="NEPRILYSIN"/>
    <property type="match status" value="1"/>
</dbReference>
<dbReference type="AlphaFoldDB" id="A0A7R9A607"/>
<evidence type="ECO:0008006" key="13">
    <source>
        <dbReference type="Google" id="ProtNLM"/>
    </source>
</evidence>
<feature type="domain" description="Peptidase M13 N-terminal" evidence="10">
    <location>
        <begin position="113"/>
        <end position="523"/>
    </location>
</feature>
<evidence type="ECO:0000256" key="2">
    <source>
        <dbReference type="ARBA" id="ARBA00007357"/>
    </source>
</evidence>
<evidence type="ECO:0000313" key="12">
    <source>
        <dbReference type="Proteomes" id="UP000677054"/>
    </source>
</evidence>
<evidence type="ECO:0000256" key="5">
    <source>
        <dbReference type="ARBA" id="ARBA00022801"/>
    </source>
</evidence>
<gene>
    <name evidence="11" type="ORF">DSTB1V02_LOCUS4628</name>
</gene>
<dbReference type="Gene3D" id="3.40.390.10">
    <property type="entry name" value="Collagenase (Catalytic Domain)"/>
    <property type="match status" value="1"/>
</dbReference>
<evidence type="ECO:0000256" key="1">
    <source>
        <dbReference type="ARBA" id="ARBA00001947"/>
    </source>
</evidence>
<keyword evidence="6" id="KW-0862">Zinc</keyword>
<dbReference type="CDD" id="cd08662">
    <property type="entry name" value="M13"/>
    <property type="match status" value="1"/>
</dbReference>
<proteinExistence type="inferred from homology"/>
<dbReference type="GO" id="GO:0016485">
    <property type="term" value="P:protein processing"/>
    <property type="evidence" value="ECO:0007669"/>
    <property type="project" value="TreeGrafter"/>
</dbReference>
<dbReference type="InterPro" id="IPR042089">
    <property type="entry name" value="Peptidase_M13_dom_2"/>
</dbReference>
<dbReference type="GO" id="GO:0005886">
    <property type="term" value="C:plasma membrane"/>
    <property type="evidence" value="ECO:0007669"/>
    <property type="project" value="TreeGrafter"/>
</dbReference>
<dbReference type="InterPro" id="IPR008753">
    <property type="entry name" value="Peptidase_M13_N"/>
</dbReference>
<dbReference type="GO" id="GO:0046872">
    <property type="term" value="F:metal ion binding"/>
    <property type="evidence" value="ECO:0007669"/>
    <property type="project" value="UniProtKB-KW"/>
</dbReference>
<keyword evidence="4" id="KW-0479">Metal-binding</keyword>
<dbReference type="PANTHER" id="PTHR11733:SF167">
    <property type="entry name" value="FI17812P1-RELATED"/>
    <property type="match status" value="1"/>
</dbReference>
<dbReference type="Pfam" id="PF01431">
    <property type="entry name" value="Peptidase_M13"/>
    <property type="match status" value="1"/>
</dbReference>
<evidence type="ECO:0000256" key="8">
    <source>
        <dbReference type="SAM" id="Phobius"/>
    </source>
</evidence>
<evidence type="ECO:0000256" key="7">
    <source>
        <dbReference type="ARBA" id="ARBA00023049"/>
    </source>
</evidence>
<keyword evidence="7" id="KW-0482">Metalloprotease</keyword>
<evidence type="ECO:0000256" key="4">
    <source>
        <dbReference type="ARBA" id="ARBA00022723"/>
    </source>
</evidence>
<dbReference type="Proteomes" id="UP000677054">
    <property type="component" value="Unassembled WGS sequence"/>
</dbReference>
<dbReference type="Gene3D" id="1.10.1380.10">
    <property type="entry name" value="Neutral endopeptidase , domain2"/>
    <property type="match status" value="1"/>
</dbReference>
<dbReference type="InterPro" id="IPR000718">
    <property type="entry name" value="Peptidase_M13"/>
</dbReference>
<reference evidence="11" key="1">
    <citation type="submission" date="2020-11" db="EMBL/GenBank/DDBJ databases">
        <authorList>
            <person name="Tran Van P."/>
        </authorList>
    </citation>
    <scope>NUCLEOTIDE SEQUENCE</scope>
</reference>
<dbReference type="PRINTS" id="PR00786">
    <property type="entry name" value="NEPRILYSIN"/>
</dbReference>
<accession>A0A7R9A607</accession>
<comment type="similarity">
    <text evidence="2">Belongs to the peptidase M13 family.</text>
</comment>
<keyword evidence="8" id="KW-0472">Membrane</keyword>
<keyword evidence="12" id="KW-1185">Reference proteome</keyword>
<evidence type="ECO:0000259" key="9">
    <source>
        <dbReference type="Pfam" id="PF01431"/>
    </source>
</evidence>
<dbReference type="EMBL" id="CAJPEV010000700">
    <property type="protein sequence ID" value="CAG0887730.1"/>
    <property type="molecule type" value="Genomic_DNA"/>
</dbReference>
<keyword evidence="8" id="KW-1133">Transmembrane helix</keyword>